<evidence type="ECO:0000313" key="2">
    <source>
        <dbReference type="Proteomes" id="UP001195483"/>
    </source>
</evidence>
<dbReference type="EMBL" id="JAEAOA010002328">
    <property type="protein sequence ID" value="KAK3597694.1"/>
    <property type="molecule type" value="Genomic_DNA"/>
</dbReference>
<protein>
    <submittedName>
        <fullName evidence="1">Uncharacterized protein</fullName>
    </submittedName>
</protein>
<dbReference type="Proteomes" id="UP001195483">
    <property type="component" value="Unassembled WGS sequence"/>
</dbReference>
<evidence type="ECO:0000313" key="1">
    <source>
        <dbReference type="EMBL" id="KAK3597694.1"/>
    </source>
</evidence>
<dbReference type="AlphaFoldDB" id="A0AAE0STW5"/>
<gene>
    <name evidence="1" type="ORF">CHS0354_040070</name>
</gene>
<sequence>MAVNENRLTPTCCRNLLVCWSRFHSLATFLNYEERVRIDSYVLKGFESQIIIPIDE</sequence>
<reference evidence="1" key="2">
    <citation type="journal article" date="2021" name="Genome Biol. Evol.">
        <title>Developing a high-quality reference genome for a parasitic bivalve with doubly uniparental inheritance (Bivalvia: Unionida).</title>
        <authorList>
            <person name="Smith C.H."/>
        </authorList>
    </citation>
    <scope>NUCLEOTIDE SEQUENCE</scope>
    <source>
        <strain evidence="1">CHS0354</strain>
        <tissue evidence="1">Mantle</tissue>
    </source>
</reference>
<comment type="caution">
    <text evidence="1">The sequence shown here is derived from an EMBL/GenBank/DDBJ whole genome shotgun (WGS) entry which is preliminary data.</text>
</comment>
<reference evidence="1" key="3">
    <citation type="submission" date="2023-05" db="EMBL/GenBank/DDBJ databases">
        <authorList>
            <person name="Smith C.H."/>
        </authorList>
    </citation>
    <scope>NUCLEOTIDE SEQUENCE</scope>
    <source>
        <strain evidence="1">CHS0354</strain>
        <tissue evidence="1">Mantle</tissue>
    </source>
</reference>
<reference evidence="1" key="1">
    <citation type="journal article" date="2021" name="Genome Biol. Evol.">
        <title>A High-Quality Reference Genome for a Parasitic Bivalve with Doubly Uniparental Inheritance (Bivalvia: Unionida).</title>
        <authorList>
            <person name="Smith C.H."/>
        </authorList>
    </citation>
    <scope>NUCLEOTIDE SEQUENCE</scope>
    <source>
        <strain evidence="1">CHS0354</strain>
    </source>
</reference>
<organism evidence="1 2">
    <name type="scientific">Potamilus streckersoni</name>
    <dbReference type="NCBI Taxonomy" id="2493646"/>
    <lineage>
        <taxon>Eukaryota</taxon>
        <taxon>Metazoa</taxon>
        <taxon>Spiralia</taxon>
        <taxon>Lophotrochozoa</taxon>
        <taxon>Mollusca</taxon>
        <taxon>Bivalvia</taxon>
        <taxon>Autobranchia</taxon>
        <taxon>Heteroconchia</taxon>
        <taxon>Palaeoheterodonta</taxon>
        <taxon>Unionida</taxon>
        <taxon>Unionoidea</taxon>
        <taxon>Unionidae</taxon>
        <taxon>Ambleminae</taxon>
        <taxon>Lampsilini</taxon>
        <taxon>Potamilus</taxon>
    </lineage>
</organism>
<proteinExistence type="predicted"/>
<accession>A0AAE0STW5</accession>
<keyword evidence="2" id="KW-1185">Reference proteome</keyword>
<name>A0AAE0STW5_9BIVA</name>